<dbReference type="RefSeq" id="WP_337712911.1">
    <property type="nucleotide sequence ID" value="NZ_JBBEGL010000002.1"/>
</dbReference>
<name>A0ABU8N204_9PSEU</name>
<sequence>MDDDIDVAVLLDGITASELDAAVALEVVTWADVVRFAVDRLVDGWDTPTLRELAAEPADERRAVAARVAPRWRRLLDELGVAAADTPGTAVMRHAEHLLRIWHEGRLDLLEVLEVVSRLRDPLAPVSPVTPEVRTLDLLMDQLTFAMERPDHEDVAGYRRAAVAGLLALEAAIAARAAPPPGPHGFTPSSWCGGLFELDLEVAPEVDVRGAVEALREEAGIVGVSPDRDIAPGDRLRWDDPDWAGEYGAVAHGTAAHPDGVRVVCGYGAIRLPGTEVDGAGPVKLVLWVPTGALSQLYPLAGTFVDGSWGWRGPMVAWFTDIAVRLHRRLPFLLGRIDFELDARPSAADVRARGVPAEHHETFLVLRGGRLEIHRATS</sequence>
<comment type="caution">
    <text evidence="1">The sequence shown here is derived from an EMBL/GenBank/DDBJ whole genome shotgun (WGS) entry which is preliminary data.</text>
</comment>
<organism evidence="1 2">
    <name type="scientific">Actinomycetospora aeridis</name>
    <dbReference type="NCBI Taxonomy" id="3129231"/>
    <lineage>
        <taxon>Bacteria</taxon>
        <taxon>Bacillati</taxon>
        <taxon>Actinomycetota</taxon>
        <taxon>Actinomycetes</taxon>
        <taxon>Pseudonocardiales</taxon>
        <taxon>Pseudonocardiaceae</taxon>
        <taxon>Actinomycetospora</taxon>
    </lineage>
</organism>
<gene>
    <name evidence="1" type="ORF">WCD41_08170</name>
</gene>
<accession>A0ABU8N204</accession>
<evidence type="ECO:0000313" key="2">
    <source>
        <dbReference type="Proteomes" id="UP001370100"/>
    </source>
</evidence>
<dbReference type="Proteomes" id="UP001370100">
    <property type="component" value="Unassembled WGS sequence"/>
</dbReference>
<keyword evidence="2" id="KW-1185">Reference proteome</keyword>
<dbReference type="EMBL" id="JBBEGL010000002">
    <property type="protein sequence ID" value="MEJ2886427.1"/>
    <property type="molecule type" value="Genomic_DNA"/>
</dbReference>
<proteinExistence type="predicted"/>
<evidence type="ECO:0000313" key="1">
    <source>
        <dbReference type="EMBL" id="MEJ2886427.1"/>
    </source>
</evidence>
<protein>
    <submittedName>
        <fullName evidence="1">Uncharacterized protein</fullName>
    </submittedName>
</protein>
<reference evidence="1 2" key="1">
    <citation type="submission" date="2024-03" db="EMBL/GenBank/DDBJ databases">
        <title>Actinomycetospora sp. OC33-EN06, a novel actinomycete isolated from wild orchid (Aerides multiflora).</title>
        <authorList>
            <person name="Suriyachadkun C."/>
        </authorList>
    </citation>
    <scope>NUCLEOTIDE SEQUENCE [LARGE SCALE GENOMIC DNA]</scope>
    <source>
        <strain evidence="1 2">OC33-EN06</strain>
    </source>
</reference>